<evidence type="ECO:0000313" key="10">
    <source>
        <dbReference type="Proteomes" id="UP000279236"/>
    </source>
</evidence>
<dbReference type="Pfam" id="PF13191">
    <property type="entry name" value="AAA_16"/>
    <property type="match status" value="1"/>
</dbReference>
<dbReference type="Pfam" id="PF02178">
    <property type="entry name" value="AT_hook"/>
    <property type="match status" value="7"/>
</dbReference>
<keyword evidence="10" id="KW-1185">Reference proteome</keyword>
<dbReference type="Gene3D" id="3.40.50.300">
    <property type="entry name" value="P-loop containing nucleotide triphosphate hydrolases"/>
    <property type="match status" value="1"/>
</dbReference>
<dbReference type="CDD" id="cd00009">
    <property type="entry name" value="AAA"/>
    <property type="match status" value="1"/>
</dbReference>
<feature type="compositionally biased region" description="Low complexity" evidence="7">
    <location>
        <begin position="95"/>
        <end position="106"/>
    </location>
</feature>
<evidence type="ECO:0000256" key="6">
    <source>
        <dbReference type="ARBA" id="ARBA00023242"/>
    </source>
</evidence>
<evidence type="ECO:0000256" key="7">
    <source>
        <dbReference type="SAM" id="MobiDB-lite"/>
    </source>
</evidence>
<dbReference type="SMART" id="SM00382">
    <property type="entry name" value="AAA"/>
    <property type="match status" value="1"/>
</dbReference>
<dbReference type="InterPro" id="IPR032705">
    <property type="entry name" value="ORC4_C"/>
</dbReference>
<name>A0A427Y5R2_9TREE</name>
<keyword evidence="5" id="KW-0238">DNA-binding</keyword>
<dbReference type="RefSeq" id="XP_028479206.1">
    <property type="nucleotide sequence ID" value="XM_028620234.1"/>
</dbReference>
<dbReference type="GeneID" id="39589216"/>
<feature type="region of interest" description="Disordered" evidence="7">
    <location>
        <begin position="322"/>
        <end position="389"/>
    </location>
</feature>
<evidence type="ECO:0000256" key="5">
    <source>
        <dbReference type="ARBA" id="ARBA00023125"/>
    </source>
</evidence>
<gene>
    <name evidence="9" type="ORF">EHS24_004673</name>
</gene>
<evidence type="ECO:0000256" key="1">
    <source>
        <dbReference type="ARBA" id="ARBA00004123"/>
    </source>
</evidence>
<protein>
    <recommendedName>
        <fullName evidence="3">Origin recognition complex subunit 4</fullName>
    </recommendedName>
</protein>
<reference evidence="9 10" key="1">
    <citation type="submission" date="2018-11" db="EMBL/GenBank/DDBJ databases">
        <title>Genome sequence of Apiotrichum porosum DSM 27194.</title>
        <authorList>
            <person name="Aliyu H."/>
            <person name="Gorte O."/>
            <person name="Ochsenreither K."/>
        </authorList>
    </citation>
    <scope>NUCLEOTIDE SEQUENCE [LARGE SCALE GENOMIC DNA]</scope>
    <source>
        <strain evidence="9 10">DSM 27194</strain>
    </source>
</reference>
<dbReference type="GO" id="GO:0006270">
    <property type="term" value="P:DNA replication initiation"/>
    <property type="evidence" value="ECO:0007669"/>
    <property type="project" value="TreeGrafter"/>
</dbReference>
<dbReference type="PANTHER" id="PTHR12087">
    <property type="entry name" value="ORIGIN RECOGNITION COMPLEX SUBUNIT 4"/>
    <property type="match status" value="1"/>
</dbReference>
<dbReference type="SMART" id="SM00384">
    <property type="entry name" value="AT_hook"/>
    <property type="match status" value="7"/>
</dbReference>
<evidence type="ECO:0000259" key="8">
    <source>
        <dbReference type="SMART" id="SM00382"/>
    </source>
</evidence>
<evidence type="ECO:0000313" key="9">
    <source>
        <dbReference type="EMBL" id="RSH86421.1"/>
    </source>
</evidence>
<dbReference type="AlphaFoldDB" id="A0A427Y5R2"/>
<dbReference type="Pfam" id="PF14629">
    <property type="entry name" value="ORC4_C"/>
    <property type="match status" value="1"/>
</dbReference>
<evidence type="ECO:0000256" key="3">
    <source>
        <dbReference type="ARBA" id="ARBA00019083"/>
    </source>
</evidence>
<comment type="subcellular location">
    <subcellularLocation>
        <location evidence="1">Nucleus</location>
    </subcellularLocation>
</comment>
<comment type="similarity">
    <text evidence="2">Belongs to the ORC4 family.</text>
</comment>
<dbReference type="Proteomes" id="UP000279236">
    <property type="component" value="Unassembled WGS sequence"/>
</dbReference>
<feature type="domain" description="AAA+ ATPase" evidence="8">
    <location>
        <begin position="463"/>
        <end position="636"/>
    </location>
</feature>
<dbReference type="InterPro" id="IPR003593">
    <property type="entry name" value="AAA+_ATPase"/>
</dbReference>
<dbReference type="PANTHER" id="PTHR12087:SF0">
    <property type="entry name" value="ORIGIN RECOGNITION COMPLEX SUBUNIT 4"/>
    <property type="match status" value="1"/>
</dbReference>
<organism evidence="9 10">
    <name type="scientific">Apiotrichum porosum</name>
    <dbReference type="NCBI Taxonomy" id="105984"/>
    <lineage>
        <taxon>Eukaryota</taxon>
        <taxon>Fungi</taxon>
        <taxon>Dikarya</taxon>
        <taxon>Basidiomycota</taxon>
        <taxon>Agaricomycotina</taxon>
        <taxon>Tremellomycetes</taxon>
        <taxon>Trichosporonales</taxon>
        <taxon>Trichosporonaceae</taxon>
        <taxon>Apiotrichum</taxon>
    </lineage>
</organism>
<dbReference type="OrthoDB" id="343623at2759"/>
<dbReference type="FunFam" id="3.40.50.300:FF:001499">
    <property type="entry name" value="Origin recognition complex subunit 4, putative"/>
    <property type="match status" value="1"/>
</dbReference>
<evidence type="ECO:0000256" key="4">
    <source>
        <dbReference type="ARBA" id="ARBA00022705"/>
    </source>
</evidence>
<dbReference type="InterPro" id="IPR041664">
    <property type="entry name" value="AAA_16"/>
</dbReference>
<feature type="compositionally biased region" description="Basic and acidic residues" evidence="7">
    <location>
        <begin position="369"/>
        <end position="385"/>
    </location>
</feature>
<dbReference type="SUPFAM" id="SSF52540">
    <property type="entry name" value="P-loop containing nucleoside triphosphate hydrolases"/>
    <property type="match status" value="1"/>
</dbReference>
<feature type="compositionally biased region" description="Low complexity" evidence="7">
    <location>
        <begin position="44"/>
        <end position="57"/>
    </location>
</feature>
<evidence type="ECO:0000256" key="2">
    <source>
        <dbReference type="ARBA" id="ARBA00005334"/>
    </source>
</evidence>
<dbReference type="InterPro" id="IPR016527">
    <property type="entry name" value="ORC4"/>
</dbReference>
<dbReference type="InterPro" id="IPR027417">
    <property type="entry name" value="P-loop_NTPase"/>
</dbReference>
<feature type="compositionally biased region" description="Acidic residues" evidence="7">
    <location>
        <begin position="350"/>
        <end position="368"/>
    </location>
</feature>
<sequence length="872" mass="93341">MPRKAESPLEGGTPTKRRRLADDDDDIVSPLRSKTPAAKVIKHTPTVATPTVTGTPASRKSSAKRVADSLVAAQGQAETPTIAPKRRGRPPKNPPTATATPAAPLPSFDDDVFGTPEPIPVKRPRGRPPKNPQAAAVAAAGPSTNGDAVVVTPKKRGRPPKNPQPAAPAADGIAEVVVTPKKRGRPPKKPQVAVSEPKFELGTASPVVTPKKRGRPPKNPLAVVSEPKFELGTASPVVTPKKRGRPPKNPQAVASPAPIPTADNLEVVITPKRRGRPPKSAQLNKPAPLPSFDDEALNAADDAISQEAFLANEARRRAREARNFTFEGDASAPRQTRSGRVVDKKIVDEYGADEVEVDEGRDEDQAAEEDNRGEDMDVDDDIPRPEDDDLVITDAPAQLEREATVDTAASVAPLPSHARPHVLRILSTLTGSEKEPAPFVDEEGNEALQGLVSLLRGTVERGEGNSALVTGPRGVGKSKTVARALRLLPSSSGSAPIIVRLSGHAQTDDRRAIREMGRQIAVAEGKNVDDDEDEDELAGDFAPTTLPSHLLALLTSPSPRAIIVIIDEFDLFTEHARQALLYCLLDVVQSVQTGPVETTPRGLAVVGITSRVDTLLLLEKRVKSRFSHRVWRVNSPLAPNGPGWKPTMRRALVPWESDNADTVAFDNDTRNWMGDWEYAVDTLLGSPKITASLDRLAGLTTDVRQLYRPFIQPITSVLGNKTDYLFVPVLVSSVQSQIELAGWGTGTAGASKLKGLSHPALGVLIVAKHLAYAGRTDFSLAQIEDEYLRFGRTRLVGSGRARWPIDVLRRGFDTCLSLGLLAPAGPANAVPRFAKVRSSLSPHEVVAFFRGEGGNTLGPELVGWGKMSGGHV</sequence>
<accession>A0A427Y5R2</accession>
<keyword evidence="4" id="KW-0235">DNA replication</keyword>
<dbReference type="PRINTS" id="PR00929">
    <property type="entry name" value="ATHOOK"/>
</dbReference>
<dbReference type="STRING" id="105984.A0A427Y5R2"/>
<keyword evidence="6" id="KW-0539">Nucleus</keyword>
<proteinExistence type="inferred from homology"/>
<dbReference type="InterPro" id="IPR017956">
    <property type="entry name" value="AT_hook_DNA-bd_motif"/>
</dbReference>
<feature type="region of interest" description="Disordered" evidence="7">
    <location>
        <begin position="1"/>
        <end position="300"/>
    </location>
</feature>
<dbReference type="GO" id="GO:0003688">
    <property type="term" value="F:DNA replication origin binding"/>
    <property type="evidence" value="ECO:0007669"/>
    <property type="project" value="TreeGrafter"/>
</dbReference>
<dbReference type="GO" id="GO:0005664">
    <property type="term" value="C:nuclear origin of replication recognition complex"/>
    <property type="evidence" value="ECO:0007669"/>
    <property type="project" value="TreeGrafter"/>
</dbReference>
<dbReference type="EMBL" id="RSCE01000002">
    <property type="protein sequence ID" value="RSH86421.1"/>
    <property type="molecule type" value="Genomic_DNA"/>
</dbReference>
<comment type="caution">
    <text evidence="9">The sequence shown here is derived from an EMBL/GenBank/DDBJ whole genome shotgun (WGS) entry which is preliminary data.</text>
</comment>